<reference evidence="2 3" key="1">
    <citation type="submission" date="2019-02" db="EMBL/GenBank/DDBJ databases">
        <title>Genome sequencing of the rare red list fungi Phlebia centrifuga.</title>
        <authorList>
            <person name="Buettner E."/>
            <person name="Kellner H."/>
        </authorList>
    </citation>
    <scope>NUCLEOTIDE SEQUENCE [LARGE SCALE GENOMIC DNA]</scope>
    <source>
        <strain evidence="2 3">DSM 108282</strain>
    </source>
</reference>
<feature type="region of interest" description="Disordered" evidence="1">
    <location>
        <begin position="82"/>
        <end position="105"/>
    </location>
</feature>
<evidence type="ECO:0000313" key="3">
    <source>
        <dbReference type="Proteomes" id="UP000309038"/>
    </source>
</evidence>
<evidence type="ECO:0000313" key="2">
    <source>
        <dbReference type="EMBL" id="THG98339.1"/>
    </source>
</evidence>
<organism evidence="2 3">
    <name type="scientific">Hermanssonia centrifuga</name>
    <dbReference type="NCBI Taxonomy" id="98765"/>
    <lineage>
        <taxon>Eukaryota</taxon>
        <taxon>Fungi</taxon>
        <taxon>Dikarya</taxon>
        <taxon>Basidiomycota</taxon>
        <taxon>Agaricomycotina</taxon>
        <taxon>Agaricomycetes</taxon>
        <taxon>Polyporales</taxon>
        <taxon>Meruliaceae</taxon>
        <taxon>Hermanssonia</taxon>
    </lineage>
</organism>
<proteinExistence type="predicted"/>
<evidence type="ECO:0000256" key="1">
    <source>
        <dbReference type="SAM" id="MobiDB-lite"/>
    </source>
</evidence>
<dbReference type="EMBL" id="SGPJ01000124">
    <property type="protein sequence ID" value="THG98339.1"/>
    <property type="molecule type" value="Genomic_DNA"/>
</dbReference>
<gene>
    <name evidence="2" type="ORF">EW026_g3840</name>
</gene>
<name>A0A4S4KNM0_9APHY</name>
<keyword evidence="3" id="KW-1185">Reference proteome</keyword>
<protein>
    <submittedName>
        <fullName evidence="2">Uncharacterized protein</fullName>
    </submittedName>
</protein>
<comment type="caution">
    <text evidence="2">The sequence shown here is derived from an EMBL/GenBank/DDBJ whole genome shotgun (WGS) entry which is preliminary data.</text>
</comment>
<dbReference type="AlphaFoldDB" id="A0A4S4KNM0"/>
<dbReference type="Proteomes" id="UP000309038">
    <property type="component" value="Unassembled WGS sequence"/>
</dbReference>
<accession>A0A4S4KNM0</accession>
<sequence>MAANTANKNINPPTTPPAIAPALCEERDVVSSAWETGVVDCDAEDAEELEEPEDATDLVAVPGKSDPPFQLKDVLLDCEEDADADDEELDGMASEVSVGGGIKMR</sequence>